<sequence length="84" mass="9123">MDNPDPHPSVALEGRLLAHRRLLVLLLQSLPAARQAELAEWLADRSIPRDGQEDPGAVPSEAGAIDLALTDEFRLLAEMLSQSS</sequence>
<comment type="caution">
    <text evidence="1">The sequence shown here is derived from an EMBL/GenBank/DDBJ whole genome shotgun (WGS) entry which is preliminary data.</text>
</comment>
<organism evidence="1 2">
    <name type="scientific">Tabrizicola soli</name>
    <dbReference type="NCBI Taxonomy" id="2185115"/>
    <lineage>
        <taxon>Bacteria</taxon>
        <taxon>Pseudomonadati</taxon>
        <taxon>Pseudomonadota</taxon>
        <taxon>Alphaproteobacteria</taxon>
        <taxon>Rhodobacterales</taxon>
        <taxon>Paracoccaceae</taxon>
        <taxon>Tabrizicola</taxon>
    </lineage>
</organism>
<reference evidence="2" key="1">
    <citation type="journal article" date="2019" name="Int. J. Syst. Evol. Microbiol.">
        <title>The Global Catalogue of Microorganisms (GCM) 10K type strain sequencing project: providing services to taxonomists for standard genome sequencing and annotation.</title>
        <authorList>
            <consortium name="The Broad Institute Genomics Platform"/>
            <consortium name="The Broad Institute Genome Sequencing Center for Infectious Disease"/>
            <person name="Wu L."/>
            <person name="Ma J."/>
        </authorList>
    </citation>
    <scope>NUCLEOTIDE SEQUENCE [LARGE SCALE GENOMIC DNA]</scope>
    <source>
        <strain evidence="2">KCTC 62102</strain>
    </source>
</reference>
<protein>
    <submittedName>
        <fullName evidence="1">Uncharacterized protein</fullName>
    </submittedName>
</protein>
<dbReference type="Proteomes" id="UP001595445">
    <property type="component" value="Unassembled WGS sequence"/>
</dbReference>
<gene>
    <name evidence="1" type="ORF">ACFOD6_07735</name>
</gene>
<proteinExistence type="predicted"/>
<dbReference type="RefSeq" id="WP_197643137.1">
    <property type="nucleotide sequence ID" value="NZ_JAEACP010000008.1"/>
</dbReference>
<accession>A0ABV7DS95</accession>
<name>A0ABV7DS95_9RHOB</name>
<dbReference type="EMBL" id="JBHRSM010000013">
    <property type="protein sequence ID" value="MFC3085938.1"/>
    <property type="molecule type" value="Genomic_DNA"/>
</dbReference>
<evidence type="ECO:0000313" key="1">
    <source>
        <dbReference type="EMBL" id="MFC3085938.1"/>
    </source>
</evidence>
<keyword evidence="2" id="KW-1185">Reference proteome</keyword>
<evidence type="ECO:0000313" key="2">
    <source>
        <dbReference type="Proteomes" id="UP001595445"/>
    </source>
</evidence>